<evidence type="ECO:0000259" key="2">
    <source>
        <dbReference type="PROSITE" id="PS50965"/>
    </source>
</evidence>
<dbReference type="PROSITE" id="PS50965">
    <property type="entry name" value="NERD"/>
    <property type="match status" value="1"/>
</dbReference>
<protein>
    <submittedName>
        <fullName evidence="3">Nuclease-related domain-containing protein</fullName>
    </submittedName>
</protein>
<evidence type="ECO:0000256" key="1">
    <source>
        <dbReference type="SAM" id="Phobius"/>
    </source>
</evidence>
<dbReference type="Pfam" id="PF08378">
    <property type="entry name" value="NERD"/>
    <property type="match status" value="1"/>
</dbReference>
<dbReference type="EMBL" id="FQXS01000034">
    <property type="protein sequence ID" value="SHI10098.1"/>
    <property type="molecule type" value="Genomic_DNA"/>
</dbReference>
<feature type="transmembrane region" description="Helical" evidence="1">
    <location>
        <begin position="6"/>
        <end position="34"/>
    </location>
</feature>
<evidence type="ECO:0000313" key="3">
    <source>
        <dbReference type="EMBL" id="SHI10098.1"/>
    </source>
</evidence>
<name>A0A1M5YE13_9BACT</name>
<dbReference type="AlphaFoldDB" id="A0A1M5YE13"/>
<feature type="transmembrane region" description="Helical" evidence="1">
    <location>
        <begin position="65"/>
        <end position="85"/>
    </location>
</feature>
<sequence length="299" mass="33636">MLTESTFIILVPSLVVVGMMLLPAYLIVVFFRYYTKKKKSPLNMNLLRSPGHSLREQIIEISQDIIGWLLMIPLVASASYAVFVTNRLQADGQETGLSVYVVILMVLGLAVYGAAKAYRMVLKRNTLRLGYECELAVGQELSSLIKEDYNIYHDFPADGFNIDHVAVGPSGVFAIETKGRAKQAVAEKENWKLNYDGVRLQFPTWTETEPVLQARRQAQWLEKWIRSSTGVPQAVVPVLAIPGWFIKRTGVSDVRVYNGKNPSATVNGQRVLSDQRIQAISHQIENKCRDVKSESYKKD</sequence>
<organism evidence="3 4">
    <name type="scientific">Desulfofustis glycolicus DSM 9705</name>
    <dbReference type="NCBI Taxonomy" id="1121409"/>
    <lineage>
        <taxon>Bacteria</taxon>
        <taxon>Pseudomonadati</taxon>
        <taxon>Thermodesulfobacteriota</taxon>
        <taxon>Desulfobulbia</taxon>
        <taxon>Desulfobulbales</taxon>
        <taxon>Desulfocapsaceae</taxon>
        <taxon>Desulfofustis</taxon>
    </lineage>
</organism>
<feature type="domain" description="NERD" evidence="2">
    <location>
        <begin position="129"/>
        <end position="244"/>
    </location>
</feature>
<gene>
    <name evidence="3" type="ORF">SAMN02745124_03901</name>
</gene>
<proteinExistence type="predicted"/>
<keyword evidence="1" id="KW-0812">Transmembrane</keyword>
<evidence type="ECO:0000313" key="4">
    <source>
        <dbReference type="Proteomes" id="UP000184139"/>
    </source>
</evidence>
<accession>A0A1M5YE13</accession>
<keyword evidence="4" id="KW-1185">Reference proteome</keyword>
<feature type="transmembrane region" description="Helical" evidence="1">
    <location>
        <begin position="97"/>
        <end position="115"/>
    </location>
</feature>
<dbReference type="Proteomes" id="UP000184139">
    <property type="component" value="Unassembled WGS sequence"/>
</dbReference>
<dbReference type="InterPro" id="IPR011528">
    <property type="entry name" value="NERD"/>
</dbReference>
<keyword evidence="1" id="KW-1133">Transmembrane helix</keyword>
<keyword evidence="1" id="KW-0472">Membrane</keyword>
<reference evidence="3 4" key="1">
    <citation type="submission" date="2016-11" db="EMBL/GenBank/DDBJ databases">
        <authorList>
            <person name="Jaros S."/>
            <person name="Januszkiewicz K."/>
            <person name="Wedrychowicz H."/>
        </authorList>
    </citation>
    <scope>NUCLEOTIDE SEQUENCE [LARGE SCALE GENOMIC DNA]</scope>
    <source>
        <strain evidence="3 4">DSM 9705</strain>
    </source>
</reference>
<dbReference type="RefSeq" id="WP_073378808.1">
    <property type="nucleotide sequence ID" value="NZ_FQXS01000034.1"/>
</dbReference>
<dbReference type="OrthoDB" id="9813328at2"/>